<gene>
    <name evidence="2" type="ORF">VSDG_03457</name>
</gene>
<name>A0A423WA44_CYTCH</name>
<evidence type="ECO:0000313" key="2">
    <source>
        <dbReference type="EMBL" id="ROW00236.1"/>
    </source>
</evidence>
<organism evidence="2 3">
    <name type="scientific">Cytospora chrysosperma</name>
    <name type="common">Cytospora canker fungus</name>
    <name type="synonym">Sphaeria chrysosperma</name>
    <dbReference type="NCBI Taxonomy" id="252740"/>
    <lineage>
        <taxon>Eukaryota</taxon>
        <taxon>Fungi</taxon>
        <taxon>Dikarya</taxon>
        <taxon>Ascomycota</taxon>
        <taxon>Pezizomycotina</taxon>
        <taxon>Sordariomycetes</taxon>
        <taxon>Sordariomycetidae</taxon>
        <taxon>Diaporthales</taxon>
        <taxon>Cytosporaceae</taxon>
        <taxon>Cytospora</taxon>
    </lineage>
</organism>
<accession>A0A423WA44</accession>
<dbReference type="AlphaFoldDB" id="A0A423WA44"/>
<evidence type="ECO:0000313" key="3">
    <source>
        <dbReference type="Proteomes" id="UP000284375"/>
    </source>
</evidence>
<reference evidence="2 3" key="1">
    <citation type="submission" date="2015-09" db="EMBL/GenBank/DDBJ databases">
        <title>Host preference determinants of Valsa canker pathogens revealed by comparative genomics.</title>
        <authorList>
            <person name="Yin Z."/>
            <person name="Huang L."/>
        </authorList>
    </citation>
    <scope>NUCLEOTIDE SEQUENCE [LARGE SCALE GENOMIC DNA]</scope>
    <source>
        <strain evidence="2 3">YSFL</strain>
    </source>
</reference>
<dbReference type="EMBL" id="LJZO01000009">
    <property type="protein sequence ID" value="ROW00236.1"/>
    <property type="molecule type" value="Genomic_DNA"/>
</dbReference>
<keyword evidence="1" id="KW-1133">Transmembrane helix</keyword>
<dbReference type="PANTHER" id="PTHR42077">
    <property type="entry name" value="YALI0F30239P"/>
    <property type="match status" value="1"/>
</dbReference>
<dbReference type="PANTHER" id="PTHR42077:SF1">
    <property type="entry name" value="YALI0F30239P"/>
    <property type="match status" value="1"/>
</dbReference>
<sequence length="118" mass="13211">MAWGKSKPQASSSLLRPATYQANHLRATVSQLIPLVLVFALVAGLAFVGYQIYHSAHKVKGDVSERMGKKNVVWTKDGLKVGLKHVESEKEVDTTQKYLVNAWHLRSNKAQNDGRKRK</sequence>
<dbReference type="OrthoDB" id="4083871at2759"/>
<keyword evidence="3" id="KW-1185">Reference proteome</keyword>
<protein>
    <submittedName>
        <fullName evidence="2">Uncharacterized protein</fullName>
    </submittedName>
</protein>
<dbReference type="Proteomes" id="UP000284375">
    <property type="component" value="Unassembled WGS sequence"/>
</dbReference>
<proteinExistence type="predicted"/>
<keyword evidence="1" id="KW-0812">Transmembrane</keyword>
<evidence type="ECO:0000256" key="1">
    <source>
        <dbReference type="SAM" id="Phobius"/>
    </source>
</evidence>
<keyword evidence="1" id="KW-0472">Membrane</keyword>
<comment type="caution">
    <text evidence="2">The sequence shown here is derived from an EMBL/GenBank/DDBJ whole genome shotgun (WGS) entry which is preliminary data.</text>
</comment>
<feature type="transmembrane region" description="Helical" evidence="1">
    <location>
        <begin position="32"/>
        <end position="53"/>
    </location>
</feature>